<dbReference type="Pfam" id="PF04314">
    <property type="entry name" value="PCuAC"/>
    <property type="match status" value="1"/>
</dbReference>
<feature type="signal peptide" evidence="1">
    <location>
        <begin position="1"/>
        <end position="22"/>
    </location>
</feature>
<keyword evidence="1" id="KW-0732">Signal</keyword>
<dbReference type="OrthoDB" id="9796962at2"/>
<dbReference type="PANTHER" id="PTHR36302:SF1">
    <property type="entry name" value="COPPER CHAPERONE PCU(A)C"/>
    <property type="match status" value="1"/>
</dbReference>
<dbReference type="InterPro" id="IPR036182">
    <property type="entry name" value="PCuAC_sf"/>
</dbReference>
<organism evidence="2 3">
    <name type="scientific">Alcanivorax profundi</name>
    <dbReference type="NCBI Taxonomy" id="2338368"/>
    <lineage>
        <taxon>Bacteria</taxon>
        <taxon>Pseudomonadati</taxon>
        <taxon>Pseudomonadota</taxon>
        <taxon>Gammaproteobacteria</taxon>
        <taxon>Oceanospirillales</taxon>
        <taxon>Alcanivoracaceae</taxon>
        <taxon>Alcanivorax</taxon>
    </lineage>
</organism>
<name>A0A418XWK9_9GAMM</name>
<dbReference type="SUPFAM" id="SSF110087">
    <property type="entry name" value="DR1885-like metal-binding protein"/>
    <property type="match status" value="1"/>
</dbReference>
<dbReference type="EMBL" id="QYYA01000003">
    <property type="protein sequence ID" value="RJG17206.1"/>
    <property type="molecule type" value="Genomic_DNA"/>
</dbReference>
<protein>
    <submittedName>
        <fullName evidence="2">Copper chaperone PCu(A)C</fullName>
    </submittedName>
</protein>
<dbReference type="PANTHER" id="PTHR36302">
    <property type="entry name" value="BLR7088 PROTEIN"/>
    <property type="match status" value="1"/>
</dbReference>
<dbReference type="AlphaFoldDB" id="A0A418XWK9"/>
<proteinExistence type="predicted"/>
<dbReference type="Proteomes" id="UP000283734">
    <property type="component" value="Unassembled WGS sequence"/>
</dbReference>
<accession>A0A418XWK9</accession>
<sequence length="150" mass="16079">MRKAFFKGLLGGLLVLAGQGHAGEIETLEVKDAWLRAAPPVASSMAGYLTITNAGAQPRTVVGITSDFAGHVMLHETVTREDGTRAMRHLHRLTVAPGETVTLAPGGKHLMFMDLKRVPGEGETVQICFDMEVSTDCEAFPVRKAAPSDH</sequence>
<dbReference type="Gene3D" id="2.60.40.1890">
    <property type="entry name" value="PCu(A)C copper chaperone"/>
    <property type="match status" value="1"/>
</dbReference>
<reference evidence="2 3" key="1">
    <citation type="submission" date="2018-09" db="EMBL/GenBank/DDBJ databases">
        <title>Alcanivorax profundi sp. nov., isolated from 1000 m-depth seawater of the Mariana Trench.</title>
        <authorList>
            <person name="Liu J."/>
        </authorList>
    </citation>
    <scope>NUCLEOTIDE SEQUENCE [LARGE SCALE GENOMIC DNA]</scope>
    <source>
        <strain evidence="2 3">MTEO17</strain>
    </source>
</reference>
<keyword evidence="3" id="KW-1185">Reference proteome</keyword>
<dbReference type="InterPro" id="IPR007410">
    <property type="entry name" value="LpqE-like"/>
</dbReference>
<feature type="chain" id="PRO_5019033953" evidence="1">
    <location>
        <begin position="23"/>
        <end position="150"/>
    </location>
</feature>
<evidence type="ECO:0000313" key="3">
    <source>
        <dbReference type="Proteomes" id="UP000283734"/>
    </source>
</evidence>
<dbReference type="InterPro" id="IPR058248">
    <property type="entry name" value="Lxx211020-like"/>
</dbReference>
<gene>
    <name evidence="2" type="ORF">D4A39_10750</name>
</gene>
<comment type="caution">
    <text evidence="2">The sequence shown here is derived from an EMBL/GenBank/DDBJ whole genome shotgun (WGS) entry which is preliminary data.</text>
</comment>
<evidence type="ECO:0000256" key="1">
    <source>
        <dbReference type="SAM" id="SignalP"/>
    </source>
</evidence>
<evidence type="ECO:0000313" key="2">
    <source>
        <dbReference type="EMBL" id="RJG17206.1"/>
    </source>
</evidence>